<proteinExistence type="predicted"/>
<protein>
    <submittedName>
        <fullName evidence="1">Uncharacterized protein</fullName>
    </submittedName>
</protein>
<dbReference type="AlphaFoldDB" id="A0A397UEM3"/>
<keyword evidence="2" id="KW-1185">Reference proteome</keyword>
<name>A0A397UEM3_9GLOM</name>
<dbReference type="Proteomes" id="UP000266673">
    <property type="component" value="Unassembled WGS sequence"/>
</dbReference>
<comment type="caution">
    <text evidence="1">The sequence shown here is derived from an EMBL/GenBank/DDBJ whole genome shotgun (WGS) entry which is preliminary data.</text>
</comment>
<sequence>MNKVLCYFICGIRNKFVNNTKRDLGMFLDSAGTPDSTIDTLAALDIMITSHSIAYHKDAMSKNHLETVESNLATSTNNALILNIDDYYSIHTKRMPNSTTTSTAEHLATILLNPIKNRPPIPRQNIHNPVLVDASLIKTEIDNHFMSAYSLSYNQYWGFCFVTDKKKLEELTVHSHDTSLHSIEDYIKAIHVAISTPTINRHIEEGNEESANADSSIPIPAIKMEEAWLCHLPLEYSSSNKPRLSGCDFSNCAITNKISEETGRVLPCGNVVEIDETTSKDDDDNTKKSADGISAPWDDIIWWFLLL</sequence>
<evidence type="ECO:0000313" key="2">
    <source>
        <dbReference type="Proteomes" id="UP000266673"/>
    </source>
</evidence>
<dbReference type="STRING" id="44941.A0A397UEM3"/>
<evidence type="ECO:0000313" key="1">
    <source>
        <dbReference type="EMBL" id="RIB07517.1"/>
    </source>
</evidence>
<dbReference type="EMBL" id="QKWP01001643">
    <property type="protein sequence ID" value="RIB07517.1"/>
    <property type="molecule type" value="Genomic_DNA"/>
</dbReference>
<gene>
    <name evidence="1" type="ORF">C2G38_2214214</name>
</gene>
<accession>A0A397UEM3</accession>
<organism evidence="1 2">
    <name type="scientific">Gigaspora rosea</name>
    <dbReference type="NCBI Taxonomy" id="44941"/>
    <lineage>
        <taxon>Eukaryota</taxon>
        <taxon>Fungi</taxon>
        <taxon>Fungi incertae sedis</taxon>
        <taxon>Mucoromycota</taxon>
        <taxon>Glomeromycotina</taxon>
        <taxon>Glomeromycetes</taxon>
        <taxon>Diversisporales</taxon>
        <taxon>Gigasporaceae</taxon>
        <taxon>Gigaspora</taxon>
    </lineage>
</organism>
<reference evidence="1 2" key="1">
    <citation type="submission" date="2018-06" db="EMBL/GenBank/DDBJ databases">
        <title>Comparative genomics reveals the genomic features of Rhizophagus irregularis, R. cerebriforme, R. diaphanum and Gigaspora rosea, and their symbiotic lifestyle signature.</title>
        <authorList>
            <person name="Morin E."/>
            <person name="San Clemente H."/>
            <person name="Chen E.C.H."/>
            <person name="De La Providencia I."/>
            <person name="Hainaut M."/>
            <person name="Kuo A."/>
            <person name="Kohler A."/>
            <person name="Murat C."/>
            <person name="Tang N."/>
            <person name="Roy S."/>
            <person name="Loubradou J."/>
            <person name="Henrissat B."/>
            <person name="Grigoriev I.V."/>
            <person name="Corradi N."/>
            <person name="Roux C."/>
            <person name="Martin F.M."/>
        </authorList>
    </citation>
    <scope>NUCLEOTIDE SEQUENCE [LARGE SCALE GENOMIC DNA]</scope>
    <source>
        <strain evidence="1 2">DAOM 194757</strain>
    </source>
</reference>